<protein>
    <submittedName>
        <fullName evidence="1">Uncharacterized protein</fullName>
    </submittedName>
</protein>
<proteinExistence type="predicted"/>
<accession>A0A1B8SL04</accession>
<name>A0A1B8SL04_9MYCO</name>
<gene>
    <name evidence="1" type="ORF">ACT18_00395</name>
</gene>
<dbReference type="RefSeq" id="WP_065286712.1">
    <property type="nucleotide sequence ID" value="NZ_LFOE01000001.1"/>
</dbReference>
<evidence type="ECO:0000313" key="2">
    <source>
        <dbReference type="Proteomes" id="UP000092668"/>
    </source>
</evidence>
<dbReference type="AlphaFoldDB" id="A0A1B8SL04"/>
<evidence type="ECO:0000313" key="1">
    <source>
        <dbReference type="EMBL" id="OBY33446.1"/>
    </source>
</evidence>
<keyword evidence="2" id="KW-1185">Reference proteome</keyword>
<organism evidence="1 2">
    <name type="scientific">Mycolicibacter kumamotonensis</name>
    <dbReference type="NCBI Taxonomy" id="354243"/>
    <lineage>
        <taxon>Bacteria</taxon>
        <taxon>Bacillati</taxon>
        <taxon>Actinomycetota</taxon>
        <taxon>Actinomycetes</taxon>
        <taxon>Mycobacteriales</taxon>
        <taxon>Mycobacteriaceae</taxon>
        <taxon>Mycolicibacter</taxon>
    </lineage>
</organism>
<sequence length="74" mass="7673">MTAVPHDLASDELLAVAAAIDLWEKLCETLGKAGMRPADGLKLINDAFDPPAIGTVNYGPDGAVVFQPALNGKP</sequence>
<dbReference type="EMBL" id="LFOE01000001">
    <property type="protein sequence ID" value="OBY33446.1"/>
    <property type="molecule type" value="Genomic_DNA"/>
</dbReference>
<dbReference type="Proteomes" id="UP000092668">
    <property type="component" value="Unassembled WGS sequence"/>
</dbReference>
<reference evidence="1 2" key="1">
    <citation type="submission" date="2015-06" db="EMBL/GenBank/DDBJ databases">
        <title>Genome sequence of Mycobacterium kumamotonense strain Roo.</title>
        <authorList>
            <person name="Greninger A.L."/>
            <person name="Cunningham G."/>
            <person name="Miller S."/>
        </authorList>
    </citation>
    <scope>NUCLEOTIDE SEQUENCE [LARGE SCALE GENOMIC DNA]</scope>
    <source>
        <strain evidence="1 2">Roo</strain>
    </source>
</reference>
<comment type="caution">
    <text evidence="1">The sequence shown here is derived from an EMBL/GenBank/DDBJ whole genome shotgun (WGS) entry which is preliminary data.</text>
</comment>